<comment type="caution">
    <text evidence="1">The sequence shown here is derived from an EMBL/GenBank/DDBJ whole genome shotgun (WGS) entry which is preliminary data.</text>
</comment>
<dbReference type="EMBL" id="MEVA01000004">
    <property type="protein sequence ID" value="OGC47762.1"/>
    <property type="molecule type" value="Genomic_DNA"/>
</dbReference>
<sequence>MDDVIGIGHVWPKCVRWIVNIVGQTPFLVLPAPPKFKLVFHEPKLVSVGLFPDVETYCVYAGFFIILWSVSTNNFVSNTAGWKYAKKPQIAKRYSTTFISHFYLASLLS</sequence>
<name>A0A1F4US81_UNCKA</name>
<dbReference type="STRING" id="1802617.A2886_00465"/>
<evidence type="ECO:0000313" key="2">
    <source>
        <dbReference type="Proteomes" id="UP000176608"/>
    </source>
</evidence>
<gene>
    <name evidence="1" type="ORF">A2886_00465</name>
</gene>
<evidence type="ECO:0000313" key="1">
    <source>
        <dbReference type="EMBL" id="OGC47762.1"/>
    </source>
</evidence>
<protein>
    <submittedName>
        <fullName evidence="1">Uncharacterized protein</fullName>
    </submittedName>
</protein>
<reference evidence="1 2" key="1">
    <citation type="journal article" date="2016" name="Nat. Commun.">
        <title>Thousands of microbial genomes shed light on interconnected biogeochemical processes in an aquifer system.</title>
        <authorList>
            <person name="Anantharaman K."/>
            <person name="Brown C.T."/>
            <person name="Hug L.A."/>
            <person name="Sharon I."/>
            <person name="Castelle C.J."/>
            <person name="Probst A.J."/>
            <person name="Thomas B.C."/>
            <person name="Singh A."/>
            <person name="Wilkins M.J."/>
            <person name="Karaoz U."/>
            <person name="Brodie E.L."/>
            <person name="Williams K.H."/>
            <person name="Hubbard S.S."/>
            <person name="Banfield J.F."/>
        </authorList>
    </citation>
    <scope>NUCLEOTIDE SEQUENCE [LARGE SCALE GENOMIC DNA]</scope>
</reference>
<dbReference type="AlphaFoldDB" id="A0A1F4US81"/>
<dbReference type="Proteomes" id="UP000176608">
    <property type="component" value="Unassembled WGS sequence"/>
</dbReference>
<proteinExistence type="predicted"/>
<organism evidence="1 2">
    <name type="scientific">candidate division WWE3 bacterium RIFCSPHIGHO2_01_FULL_42_13</name>
    <dbReference type="NCBI Taxonomy" id="1802617"/>
    <lineage>
        <taxon>Bacteria</taxon>
        <taxon>Katanobacteria</taxon>
    </lineage>
</organism>
<accession>A0A1F4US81</accession>